<accession>A0A0S4JEZ3</accession>
<evidence type="ECO:0000256" key="4">
    <source>
        <dbReference type="ARBA" id="ARBA00022989"/>
    </source>
</evidence>
<evidence type="ECO:0000256" key="2">
    <source>
        <dbReference type="ARBA" id="ARBA00007168"/>
    </source>
</evidence>
<proteinExistence type="inferred from homology"/>
<evidence type="ECO:0000313" key="8">
    <source>
        <dbReference type="EMBL" id="CUG88854.1"/>
    </source>
</evidence>
<protein>
    <recommendedName>
        <fullName evidence="7">Choline transporter-like protein</fullName>
    </recommendedName>
</protein>
<evidence type="ECO:0000256" key="3">
    <source>
        <dbReference type="ARBA" id="ARBA00022692"/>
    </source>
</evidence>
<sequence length="742" mass="82072">MSENKSKAGTVAPVDAAAPLKDGAIFEDRSCTDIPCVFFFALFLVGWIVVIAVAFAEGNPEYIVRPTNYRGDICGVNELSNFSNYFVPIPTRYTYGLCVAACPEVLDYVCNNDIEPIIGGSELLMNTYYDHSSQEYVAGVALSVKCQSGTCTSTELNDLERYYGLVAKAKQDKCFPVVYSSGVSLYRCIPFGSDHQNESLVAQFNSTLSELAALGDTSDVSNFFTRGFSECRDSWLVIFICCISCVMFALLWVLLLRWMLAPMVYFCIIAVFGLLIGLGYLAYRMQSDFSDTKLPGDMSSDQQVILWKVLMYSSFALAAIYFVVMLWLLRRIRIAIVIMEEASKTFMSNPGLVIIPPFTAVSMVCVVALFVVVTVYIQTIGSLNVADFESAAVSVFGASAVNMSEALVSLGADYYDALQNQTGNASSSTSGNATHFDVSNGIKGLHAYNFFMMLWATNFLLALGFLIMSLVVCAWYFSATTVELQHYDEGNEVEGHRKNTPVGTLLKAVCVTFRYHLGTLFFGAFLIALIQFVRAVLMYIQKNYLEQYKDNTTFKVVMYCIQCWLACIERIVKIISYNAFIVCAIRKNNGFLSCAAEALELLTTNILRVSMLGFLSTAACFLIKLFICCCNMVLAYFLIQQSALTDGELVESGLFPLAFILVISFVISSLFVNVFEVCVDSIMMCYLIDEASFKATFVPPSLAILIGTFTEIGAAREKYDSMVGDATAEKKATKTEDFTHLQ</sequence>
<dbReference type="PANTHER" id="PTHR12385:SF14">
    <property type="entry name" value="CHOLINE TRANSPORTER-LIKE 2"/>
    <property type="match status" value="1"/>
</dbReference>
<dbReference type="OrthoDB" id="420519at2759"/>
<feature type="transmembrane region" description="Helical" evidence="7">
    <location>
        <begin position="450"/>
        <end position="477"/>
    </location>
</feature>
<dbReference type="GO" id="GO:0005886">
    <property type="term" value="C:plasma membrane"/>
    <property type="evidence" value="ECO:0007669"/>
    <property type="project" value="UniProtKB-SubCell"/>
</dbReference>
<keyword evidence="9" id="KW-1185">Reference proteome</keyword>
<feature type="transmembrane region" description="Helical" evidence="7">
    <location>
        <begin position="520"/>
        <end position="540"/>
    </location>
</feature>
<organism evidence="8 9">
    <name type="scientific">Bodo saltans</name>
    <name type="common">Flagellated protozoan</name>
    <dbReference type="NCBI Taxonomy" id="75058"/>
    <lineage>
        <taxon>Eukaryota</taxon>
        <taxon>Discoba</taxon>
        <taxon>Euglenozoa</taxon>
        <taxon>Kinetoplastea</taxon>
        <taxon>Metakinetoplastina</taxon>
        <taxon>Eubodonida</taxon>
        <taxon>Bodonidae</taxon>
        <taxon>Bodo</taxon>
    </lineage>
</organism>
<dbReference type="VEuPathDB" id="TriTrypDB:BSAL_17615"/>
<keyword evidence="6" id="KW-0325">Glycoprotein</keyword>
<keyword evidence="3 7" id="KW-0812">Transmembrane</keyword>
<dbReference type="Proteomes" id="UP000051952">
    <property type="component" value="Unassembled WGS sequence"/>
</dbReference>
<keyword evidence="4 7" id="KW-1133">Transmembrane helix</keyword>
<dbReference type="Pfam" id="PF04515">
    <property type="entry name" value="Choline_transpo"/>
    <property type="match status" value="1"/>
</dbReference>
<dbReference type="PANTHER" id="PTHR12385">
    <property type="entry name" value="CHOLINE TRANSPORTER-LIKE (SLC FAMILY 44)"/>
    <property type="match status" value="1"/>
</dbReference>
<evidence type="ECO:0000256" key="1">
    <source>
        <dbReference type="ARBA" id="ARBA00004141"/>
    </source>
</evidence>
<name>A0A0S4JEZ3_BODSA</name>
<feature type="transmembrane region" description="Helical" evidence="7">
    <location>
        <begin position="354"/>
        <end position="377"/>
    </location>
</feature>
<evidence type="ECO:0000256" key="5">
    <source>
        <dbReference type="ARBA" id="ARBA00023136"/>
    </source>
</evidence>
<comment type="similarity">
    <text evidence="2 7">Belongs to the CTL (choline transporter-like) family.</text>
</comment>
<feature type="transmembrane region" description="Helical" evidence="7">
    <location>
        <begin position="262"/>
        <end position="283"/>
    </location>
</feature>
<gene>
    <name evidence="8" type="ORF">BSAL_17615</name>
</gene>
<dbReference type="InterPro" id="IPR007603">
    <property type="entry name" value="Choline_transptr-like"/>
</dbReference>
<feature type="transmembrane region" description="Helical" evidence="7">
    <location>
        <begin position="612"/>
        <end position="639"/>
    </location>
</feature>
<feature type="transmembrane region" description="Helical" evidence="7">
    <location>
        <begin position="37"/>
        <end position="56"/>
    </location>
</feature>
<feature type="transmembrane region" description="Helical" evidence="7">
    <location>
        <begin position="235"/>
        <end position="256"/>
    </location>
</feature>
<keyword evidence="5 7" id="KW-0472">Membrane</keyword>
<dbReference type="EMBL" id="CYKH01001678">
    <property type="protein sequence ID" value="CUG88854.1"/>
    <property type="molecule type" value="Genomic_DNA"/>
</dbReference>
<evidence type="ECO:0000256" key="7">
    <source>
        <dbReference type="RuleBase" id="RU368066"/>
    </source>
</evidence>
<evidence type="ECO:0000313" key="9">
    <source>
        <dbReference type="Proteomes" id="UP000051952"/>
    </source>
</evidence>
<comment type="subcellular location">
    <subcellularLocation>
        <location evidence="7">Cell membrane</location>
        <topology evidence="7">Multi-pass membrane protein</topology>
    </subcellularLocation>
    <subcellularLocation>
        <location evidence="1">Membrane</location>
        <topology evidence="1">Multi-pass membrane protein</topology>
    </subcellularLocation>
</comment>
<dbReference type="AlphaFoldDB" id="A0A0S4JEZ3"/>
<feature type="transmembrane region" description="Helical" evidence="7">
    <location>
        <begin position="304"/>
        <end position="329"/>
    </location>
</feature>
<evidence type="ECO:0000256" key="6">
    <source>
        <dbReference type="ARBA" id="ARBA00023180"/>
    </source>
</evidence>
<comment type="function">
    <text evidence="7">Choline transporter.</text>
</comment>
<dbReference type="GO" id="GO:0022857">
    <property type="term" value="F:transmembrane transporter activity"/>
    <property type="evidence" value="ECO:0007669"/>
    <property type="project" value="UniProtKB-UniRule"/>
</dbReference>
<feature type="transmembrane region" description="Helical" evidence="7">
    <location>
        <begin position="654"/>
        <end position="675"/>
    </location>
</feature>
<dbReference type="OMA" id="SNPENWI"/>
<reference evidence="9" key="1">
    <citation type="submission" date="2015-09" db="EMBL/GenBank/DDBJ databases">
        <authorList>
            <consortium name="Pathogen Informatics"/>
        </authorList>
    </citation>
    <scope>NUCLEOTIDE SEQUENCE [LARGE SCALE GENOMIC DNA]</scope>
    <source>
        <strain evidence="9">Lake Konstanz</strain>
    </source>
</reference>